<keyword evidence="5" id="KW-1185">Reference proteome</keyword>
<dbReference type="SUPFAM" id="SSF56796">
    <property type="entry name" value="Dehydroquinate synthase-like"/>
    <property type="match status" value="1"/>
</dbReference>
<gene>
    <name evidence="4" type="ORF">EDC19_2673</name>
</gene>
<evidence type="ECO:0000313" key="5">
    <source>
        <dbReference type="Proteomes" id="UP000294545"/>
    </source>
</evidence>
<dbReference type="InterPro" id="IPR018211">
    <property type="entry name" value="ADH_Fe_CS"/>
</dbReference>
<dbReference type="Pfam" id="PF00465">
    <property type="entry name" value="Fe-ADH"/>
    <property type="match status" value="1"/>
</dbReference>
<dbReference type="PANTHER" id="PTHR11496:SF83">
    <property type="entry name" value="HYDROXYACID-OXOACID TRANSHYDROGENASE, MITOCHONDRIAL"/>
    <property type="match status" value="1"/>
</dbReference>
<dbReference type="InterPro" id="IPR001670">
    <property type="entry name" value="ADH_Fe/GldA"/>
</dbReference>
<reference evidence="4 5" key="1">
    <citation type="submission" date="2019-03" db="EMBL/GenBank/DDBJ databases">
        <title>Genomic Encyclopedia of Type Strains, Phase IV (KMG-IV): sequencing the most valuable type-strain genomes for metagenomic binning, comparative biology and taxonomic classification.</title>
        <authorList>
            <person name="Goeker M."/>
        </authorList>
    </citation>
    <scope>NUCLEOTIDE SEQUENCE [LARGE SCALE GENOMIC DNA]</scope>
    <source>
        <strain evidence="4 5">DSM 24176</strain>
    </source>
</reference>
<comment type="caution">
    <text evidence="4">The sequence shown here is derived from an EMBL/GenBank/DDBJ whole genome shotgun (WGS) entry which is preliminary data.</text>
</comment>
<dbReference type="FunFam" id="3.40.50.1970:FF:000003">
    <property type="entry name" value="Alcohol dehydrogenase, iron-containing"/>
    <property type="match status" value="1"/>
</dbReference>
<feature type="domain" description="Alcohol dehydrogenase iron-type/glycerol dehydrogenase GldA" evidence="2">
    <location>
        <begin position="8"/>
        <end position="158"/>
    </location>
</feature>
<protein>
    <submittedName>
        <fullName evidence="4">Propionaldehyde reductase</fullName>
    </submittedName>
</protein>
<evidence type="ECO:0000259" key="2">
    <source>
        <dbReference type="Pfam" id="PF00465"/>
    </source>
</evidence>
<dbReference type="InterPro" id="IPR039697">
    <property type="entry name" value="Alcohol_dehydrogenase_Fe"/>
</dbReference>
<dbReference type="AlphaFoldDB" id="A0A4R1M6W8"/>
<name>A0A4R1M6W8_9FIRM</name>
<dbReference type="OrthoDB" id="9804734at2"/>
<dbReference type="GO" id="GO:0004022">
    <property type="term" value="F:alcohol dehydrogenase (NAD+) activity"/>
    <property type="evidence" value="ECO:0007669"/>
    <property type="project" value="TreeGrafter"/>
</dbReference>
<dbReference type="RefSeq" id="WP_132283331.1">
    <property type="nucleotide sequence ID" value="NZ_SMGQ01000017.1"/>
</dbReference>
<dbReference type="Pfam" id="PF25137">
    <property type="entry name" value="ADH_Fe_C"/>
    <property type="match status" value="1"/>
</dbReference>
<accession>A0A4R1M6W8</accession>
<dbReference type="Proteomes" id="UP000294545">
    <property type="component" value="Unassembled WGS sequence"/>
</dbReference>
<keyword evidence="1" id="KW-0560">Oxidoreductase</keyword>
<dbReference type="FunFam" id="1.20.1090.10:FF:000001">
    <property type="entry name" value="Aldehyde-alcohol dehydrogenase"/>
    <property type="match status" value="1"/>
</dbReference>
<organism evidence="4 5">
    <name type="scientific">Natranaerovirga hydrolytica</name>
    <dbReference type="NCBI Taxonomy" id="680378"/>
    <lineage>
        <taxon>Bacteria</taxon>
        <taxon>Bacillati</taxon>
        <taxon>Bacillota</taxon>
        <taxon>Clostridia</taxon>
        <taxon>Lachnospirales</taxon>
        <taxon>Natranaerovirgaceae</taxon>
        <taxon>Natranaerovirga</taxon>
    </lineage>
</organism>
<dbReference type="CDD" id="cd08180">
    <property type="entry name" value="PDD"/>
    <property type="match status" value="1"/>
</dbReference>
<evidence type="ECO:0000259" key="3">
    <source>
        <dbReference type="Pfam" id="PF25137"/>
    </source>
</evidence>
<dbReference type="PROSITE" id="PS00913">
    <property type="entry name" value="ADH_IRON_1"/>
    <property type="match status" value="1"/>
</dbReference>
<dbReference type="GO" id="GO:0046872">
    <property type="term" value="F:metal ion binding"/>
    <property type="evidence" value="ECO:0007669"/>
    <property type="project" value="InterPro"/>
</dbReference>
<feature type="domain" description="Fe-containing alcohol dehydrogenase-like C-terminal" evidence="3">
    <location>
        <begin position="170"/>
        <end position="369"/>
    </location>
</feature>
<evidence type="ECO:0000256" key="1">
    <source>
        <dbReference type="ARBA" id="ARBA00023002"/>
    </source>
</evidence>
<dbReference type="PANTHER" id="PTHR11496">
    <property type="entry name" value="ALCOHOL DEHYDROGENASE"/>
    <property type="match status" value="1"/>
</dbReference>
<dbReference type="EMBL" id="SMGQ01000017">
    <property type="protein sequence ID" value="TCK88026.1"/>
    <property type="molecule type" value="Genomic_DNA"/>
</dbReference>
<dbReference type="Gene3D" id="1.20.1090.10">
    <property type="entry name" value="Dehydroquinate synthase-like - alpha domain"/>
    <property type="match status" value="1"/>
</dbReference>
<evidence type="ECO:0000313" key="4">
    <source>
        <dbReference type="EMBL" id="TCK88026.1"/>
    </source>
</evidence>
<sequence>MKPIYIKTKIYQGTNALKRLESIQNKKIWIICDQFLVQNGNIEEVKNTLKGNNEVIIFSDVVPDPPLRVIQKGIIEIKKIKPDVIIGYGGGSAIDTAKGILYFAKKAKWTQDVKFIAIPTTSGTGSEVTSFTIVTDTQEKIKHTIVDDDLLPDETILDAKLTTTVPPKITANTGIDVLTHALEAYVSKNANAYSDALAEKAIELVLESLLKCYKNGKDEKARDLMHQASNLAGIAFNIAGLGIGHSIAHQLGGVFHVPHGLANAMVLNQVIEFNAKEEKAFNKYVDLAYKLGLVEHKDNKEFAMAVLLEVITSMKKIMDMPLTLKAYGINEDDIQTHKETMAENAIKDLCTTTNPRHATQGDILNIIEKL</sequence>
<proteinExistence type="predicted"/>
<dbReference type="InterPro" id="IPR056798">
    <property type="entry name" value="ADH_Fe_C"/>
</dbReference>
<dbReference type="Gene3D" id="3.40.50.1970">
    <property type="match status" value="1"/>
</dbReference>